<accession>A0A1I6BN03</accession>
<dbReference type="InterPro" id="IPR011576">
    <property type="entry name" value="Pyridox_Oxase_N"/>
</dbReference>
<dbReference type="Gene3D" id="2.30.110.10">
    <property type="entry name" value="Electron Transport, Fmn-binding Protein, Chain A"/>
    <property type="match status" value="1"/>
</dbReference>
<gene>
    <name evidence="2" type="ORF">SAMN02745910_03884</name>
</gene>
<dbReference type="Pfam" id="PF01243">
    <property type="entry name" value="PNPOx_N"/>
    <property type="match status" value="1"/>
</dbReference>
<dbReference type="InterPro" id="IPR052917">
    <property type="entry name" value="Stress-Dev_Protein"/>
</dbReference>
<comment type="caution">
    <text evidence="2">The sequence shown here is derived from an EMBL/GenBank/DDBJ whole genome shotgun (WGS) entry which is preliminary data.</text>
</comment>
<dbReference type="PANTHER" id="PTHR34818">
    <property type="entry name" value="PROTEIN BLI-3"/>
    <property type="match status" value="1"/>
</dbReference>
<proteinExistence type="predicted"/>
<reference evidence="2 3" key="1">
    <citation type="submission" date="2016-10" db="EMBL/GenBank/DDBJ databases">
        <authorList>
            <person name="Varghese N."/>
            <person name="Submissions S."/>
        </authorList>
    </citation>
    <scope>NUCLEOTIDE SEQUENCE [LARGE SCALE GENOMIC DNA]</scope>
    <source>
        <strain evidence="2 3">DSM 13796</strain>
    </source>
</reference>
<evidence type="ECO:0000259" key="1">
    <source>
        <dbReference type="Pfam" id="PF01243"/>
    </source>
</evidence>
<evidence type="ECO:0000313" key="3">
    <source>
        <dbReference type="Proteomes" id="UP000182762"/>
    </source>
</evidence>
<dbReference type="SUPFAM" id="SSF50475">
    <property type="entry name" value="FMN-binding split barrel"/>
    <property type="match status" value="1"/>
</dbReference>
<dbReference type="PANTHER" id="PTHR34818:SF1">
    <property type="entry name" value="PROTEIN BLI-3"/>
    <property type="match status" value="1"/>
</dbReference>
<protein>
    <submittedName>
        <fullName evidence="2">General stress protein 26</fullName>
    </submittedName>
</protein>
<sequence length="136" mass="16060">MSEALKEHVLSILNNHKVGTLATIRNDQPFSRFMMFFHEELVLYTATNKETHKAEDIEQNPHVHILLRKEDSWNSPYVEIEAEATVEETKALKEKFWNEQLKEWIDSPEDPNYLLLQLTPKKIYYYEKPGSKAQVL</sequence>
<name>A0A1I6BN03_9BACI</name>
<dbReference type="InterPro" id="IPR012349">
    <property type="entry name" value="Split_barrel_FMN-bd"/>
</dbReference>
<dbReference type="EMBL" id="FOXX01000011">
    <property type="protein sequence ID" value="SFQ82316.1"/>
    <property type="molecule type" value="Genomic_DNA"/>
</dbReference>
<keyword evidence="3" id="KW-1185">Reference proteome</keyword>
<feature type="domain" description="Pyridoxamine 5'-phosphate oxidase N-terminal" evidence="1">
    <location>
        <begin position="5"/>
        <end position="125"/>
    </location>
</feature>
<organism evidence="2 3">
    <name type="scientific">Priestia endophytica DSM 13796</name>
    <dbReference type="NCBI Taxonomy" id="1121089"/>
    <lineage>
        <taxon>Bacteria</taxon>
        <taxon>Bacillati</taxon>
        <taxon>Bacillota</taxon>
        <taxon>Bacilli</taxon>
        <taxon>Bacillales</taxon>
        <taxon>Bacillaceae</taxon>
        <taxon>Priestia</taxon>
    </lineage>
</organism>
<dbReference type="GeneID" id="93712458"/>
<dbReference type="RefSeq" id="WP_061802451.1">
    <property type="nucleotide sequence ID" value="NZ_FOXX01000011.1"/>
</dbReference>
<evidence type="ECO:0000313" key="2">
    <source>
        <dbReference type="EMBL" id="SFQ82316.1"/>
    </source>
</evidence>
<dbReference type="Proteomes" id="UP000182762">
    <property type="component" value="Unassembled WGS sequence"/>
</dbReference>